<dbReference type="Proteomes" id="UP000199417">
    <property type="component" value="Unassembled WGS sequence"/>
</dbReference>
<organism evidence="3 4">
    <name type="scientific">Rhodococcus tukisamuensis</name>
    <dbReference type="NCBI Taxonomy" id="168276"/>
    <lineage>
        <taxon>Bacteria</taxon>
        <taxon>Bacillati</taxon>
        <taxon>Actinomycetota</taxon>
        <taxon>Actinomycetes</taxon>
        <taxon>Mycobacteriales</taxon>
        <taxon>Nocardiaceae</taxon>
        <taxon>Rhodococcus</taxon>
    </lineage>
</organism>
<protein>
    <submittedName>
        <fullName evidence="3">Glucose/arabinose dehydrogenase, beta-propeller fold</fullName>
    </submittedName>
</protein>
<accession>A0A1G6XDT9</accession>
<feature type="region of interest" description="Disordered" evidence="1">
    <location>
        <begin position="360"/>
        <end position="388"/>
    </location>
</feature>
<evidence type="ECO:0000313" key="4">
    <source>
        <dbReference type="Proteomes" id="UP000199417"/>
    </source>
</evidence>
<dbReference type="InterPro" id="IPR012938">
    <property type="entry name" value="Glc/Sorbosone_DH"/>
</dbReference>
<dbReference type="SUPFAM" id="SSF50952">
    <property type="entry name" value="Soluble quinoprotein glucose dehydrogenase"/>
    <property type="match status" value="1"/>
</dbReference>
<keyword evidence="4" id="KW-1185">Reference proteome</keyword>
<evidence type="ECO:0000313" key="3">
    <source>
        <dbReference type="EMBL" id="SDD76328.1"/>
    </source>
</evidence>
<dbReference type="Pfam" id="PF07995">
    <property type="entry name" value="GSDH"/>
    <property type="match status" value="1"/>
</dbReference>
<dbReference type="STRING" id="168276.SAMN05444580_106184"/>
<proteinExistence type="predicted"/>
<dbReference type="InterPro" id="IPR011042">
    <property type="entry name" value="6-blade_b-propeller_TolB-like"/>
</dbReference>
<feature type="region of interest" description="Disordered" evidence="1">
    <location>
        <begin position="41"/>
        <end position="80"/>
    </location>
</feature>
<dbReference type="PROSITE" id="PS51257">
    <property type="entry name" value="PROKAR_LIPOPROTEIN"/>
    <property type="match status" value="1"/>
</dbReference>
<dbReference type="AlphaFoldDB" id="A0A1G6XDT9"/>
<dbReference type="EMBL" id="FNAB01000006">
    <property type="protein sequence ID" value="SDD76328.1"/>
    <property type="molecule type" value="Genomic_DNA"/>
</dbReference>
<dbReference type="InterPro" id="IPR011041">
    <property type="entry name" value="Quinoprot_gluc/sorb_DH_b-prop"/>
</dbReference>
<reference evidence="3 4" key="1">
    <citation type="submission" date="2016-10" db="EMBL/GenBank/DDBJ databases">
        <authorList>
            <person name="de Groot N.N."/>
        </authorList>
    </citation>
    <scope>NUCLEOTIDE SEQUENCE [LARGE SCALE GENOMIC DNA]</scope>
    <source>
        <strain evidence="3 4">JCM 11308</strain>
    </source>
</reference>
<evidence type="ECO:0000259" key="2">
    <source>
        <dbReference type="Pfam" id="PF07995"/>
    </source>
</evidence>
<evidence type="ECO:0000256" key="1">
    <source>
        <dbReference type="SAM" id="MobiDB-lite"/>
    </source>
</evidence>
<dbReference type="Gene3D" id="2.120.10.30">
    <property type="entry name" value="TolB, C-terminal domain"/>
    <property type="match status" value="1"/>
</dbReference>
<gene>
    <name evidence="3" type="ORF">SAMN05444580_106184</name>
</gene>
<dbReference type="RefSeq" id="WP_072845129.1">
    <property type="nucleotide sequence ID" value="NZ_FNAB01000006.1"/>
</dbReference>
<feature type="domain" description="Glucose/Sorbosone dehydrogenase" evidence="2">
    <location>
        <begin position="95"/>
        <end position="291"/>
    </location>
</feature>
<name>A0A1G6XDT9_9NOCA</name>
<sequence length="388" mass="38875">MGVSRGRPSTAALALRRTAATALIGLSVVGCAKFDDTASTPFTPVPTFAPGGDTAPGRPAPTAESPAPSTSPRPLAPCEDADPSVVATCLDTTGSLTMLPDGQTALVTERRTGRILRVAPGQPPAEVARLDVDGSADGGLLDVALSPTYAEDNLLYAYVSTSFDNRVVRIAPGDLPKEVLTGIPRGPVGNTGALAFSSPSELLVLTGDAGNPSAATDPGSLAGKLLRVTTLGPAPVTGPSAPRVALSGVGTAGDVCVDPHGGAVWVTDRTPLEDRLQRITADGASGVPVWSWPDRPGVAGCVAGGAAVAVSLSDANALAVLTLDSQTGAVTAAPSLVAQDKYGKLRGAGLGGQDQIWVSTENKTDGQPGPTDDRVVRIDAPLGGGGFD</sequence>